<evidence type="ECO:0000313" key="9">
    <source>
        <dbReference type="EMBL" id="KAK2854046.1"/>
    </source>
</evidence>
<feature type="compositionally biased region" description="Basic and acidic residues" evidence="6">
    <location>
        <begin position="36"/>
        <end position="60"/>
    </location>
</feature>
<keyword evidence="10" id="KW-1185">Reference proteome</keyword>
<evidence type="ECO:0000256" key="3">
    <source>
        <dbReference type="ARBA" id="ARBA00022989"/>
    </source>
</evidence>
<dbReference type="PANTHER" id="PTHR34609">
    <property type="entry name" value="GEO08273P1-RELATED"/>
    <property type="match status" value="1"/>
</dbReference>
<keyword evidence="3 7" id="KW-1133">Transmembrane helix</keyword>
<name>A0AA88N8F4_CHASR</name>
<evidence type="ECO:0000256" key="7">
    <source>
        <dbReference type="SAM" id="Phobius"/>
    </source>
</evidence>
<feature type="transmembrane region" description="Helical" evidence="7">
    <location>
        <begin position="212"/>
        <end position="237"/>
    </location>
</feature>
<evidence type="ECO:0000256" key="2">
    <source>
        <dbReference type="ARBA" id="ARBA00022692"/>
    </source>
</evidence>
<dbReference type="Proteomes" id="UP001187415">
    <property type="component" value="Unassembled WGS sequence"/>
</dbReference>
<keyword evidence="4 5" id="KW-0472">Membrane</keyword>
<dbReference type="AlphaFoldDB" id="A0AA88N8F4"/>
<accession>A0AA88N8F4</accession>
<evidence type="ECO:0000313" key="10">
    <source>
        <dbReference type="Proteomes" id="UP001187415"/>
    </source>
</evidence>
<dbReference type="InterPro" id="IPR053077">
    <property type="entry name" value="MARVEL_domain_protein_3"/>
</dbReference>
<dbReference type="GO" id="GO:0016020">
    <property type="term" value="C:membrane"/>
    <property type="evidence" value="ECO:0007669"/>
    <property type="project" value="UniProtKB-SubCell"/>
</dbReference>
<evidence type="ECO:0000256" key="6">
    <source>
        <dbReference type="SAM" id="MobiDB-lite"/>
    </source>
</evidence>
<feature type="compositionally biased region" description="Basic and acidic residues" evidence="6">
    <location>
        <begin position="98"/>
        <end position="111"/>
    </location>
</feature>
<evidence type="ECO:0000256" key="5">
    <source>
        <dbReference type="PROSITE-ProRule" id="PRU00581"/>
    </source>
</evidence>
<feature type="domain" description="MARVEL" evidence="8">
    <location>
        <begin position="136"/>
        <end position="328"/>
    </location>
</feature>
<comment type="caution">
    <text evidence="9">The sequence shown here is derived from an EMBL/GenBank/DDBJ whole genome shotgun (WGS) entry which is preliminary data.</text>
</comment>
<comment type="subcellular location">
    <subcellularLocation>
        <location evidence="1">Membrane</location>
        <topology evidence="1">Multi-pass membrane protein</topology>
    </subcellularLocation>
</comment>
<evidence type="ECO:0000259" key="8">
    <source>
        <dbReference type="PROSITE" id="PS51225"/>
    </source>
</evidence>
<feature type="compositionally biased region" description="Basic and acidic residues" evidence="6">
    <location>
        <begin position="75"/>
        <end position="87"/>
    </location>
</feature>
<dbReference type="PROSITE" id="PS51225">
    <property type="entry name" value="MARVEL"/>
    <property type="match status" value="1"/>
</dbReference>
<organism evidence="9 10">
    <name type="scientific">Channa striata</name>
    <name type="common">Snakehead murrel</name>
    <name type="synonym">Ophicephalus striatus</name>
    <dbReference type="NCBI Taxonomy" id="64152"/>
    <lineage>
        <taxon>Eukaryota</taxon>
        <taxon>Metazoa</taxon>
        <taxon>Chordata</taxon>
        <taxon>Craniata</taxon>
        <taxon>Vertebrata</taxon>
        <taxon>Euteleostomi</taxon>
        <taxon>Actinopterygii</taxon>
        <taxon>Neopterygii</taxon>
        <taxon>Teleostei</taxon>
        <taxon>Neoteleostei</taxon>
        <taxon>Acanthomorphata</taxon>
        <taxon>Anabantaria</taxon>
        <taxon>Anabantiformes</taxon>
        <taxon>Channoidei</taxon>
        <taxon>Channidae</taxon>
        <taxon>Channa</taxon>
    </lineage>
</organism>
<sequence length="344" mass="38887">MSLVLFLENAFKLVGVAQRRRTKMPESGRPQQRSDVYAENKRRDQKHSPNGDHSSYDGRSRNQKPRLTDTGGSAGDRRPRQSRDREMTTAPYQGPPAYRDHNHEGSSRLSRETSAYHSEVEYYHQPHRRALYNLKYVLTARGLCQLMELSVNLLLIICAAVPYSDSGTYRDVASLGGLYYYYYGGANAFTGAEAEKVKALDQQFYQLRRPPYVYTMACGGALMAYACAMFALGIFRVTYRWPPVLLGEALLNFLIGLGYIPALAFYFIKVQEIYNNPVCTEREQMYSSKGLKGFGCQFNGADIAGGLFGVLGVFVFILGAVLAVRAFRSVRELKKQRTNEDDRF</sequence>
<feature type="transmembrane region" description="Helical" evidence="7">
    <location>
        <begin position="249"/>
        <end position="268"/>
    </location>
</feature>
<feature type="region of interest" description="Disordered" evidence="6">
    <location>
        <begin position="19"/>
        <end position="112"/>
    </location>
</feature>
<proteinExistence type="predicted"/>
<dbReference type="EMBL" id="JAUPFM010000004">
    <property type="protein sequence ID" value="KAK2854046.1"/>
    <property type="molecule type" value="Genomic_DNA"/>
</dbReference>
<reference evidence="9" key="1">
    <citation type="submission" date="2023-07" db="EMBL/GenBank/DDBJ databases">
        <title>Chromosome-level Genome Assembly of Striped Snakehead (Channa striata).</title>
        <authorList>
            <person name="Liu H."/>
        </authorList>
    </citation>
    <scope>NUCLEOTIDE SEQUENCE</scope>
    <source>
        <strain evidence="9">Gz</strain>
        <tissue evidence="9">Muscle</tissue>
    </source>
</reference>
<evidence type="ECO:0000256" key="4">
    <source>
        <dbReference type="ARBA" id="ARBA00023136"/>
    </source>
</evidence>
<dbReference type="PANTHER" id="PTHR34609:SF17">
    <property type="entry name" value="GEO08273P1-RELATED"/>
    <property type="match status" value="1"/>
</dbReference>
<keyword evidence="2 5" id="KW-0812">Transmembrane</keyword>
<feature type="transmembrane region" description="Helical" evidence="7">
    <location>
        <begin position="303"/>
        <end position="327"/>
    </location>
</feature>
<dbReference type="InterPro" id="IPR008253">
    <property type="entry name" value="Marvel"/>
</dbReference>
<evidence type="ECO:0000256" key="1">
    <source>
        <dbReference type="ARBA" id="ARBA00004141"/>
    </source>
</evidence>
<protein>
    <recommendedName>
        <fullName evidence="8">MARVEL domain-containing protein</fullName>
    </recommendedName>
</protein>
<gene>
    <name evidence="9" type="ORF">Q5P01_006707</name>
</gene>